<keyword evidence="2" id="KW-1185">Reference proteome</keyword>
<sequence length="239" mass="26683">MYEQESLYAQHAYGKLSKVRFSTSPGTFSDKNILFATGTWDELKSNTLTIWSLEEASISLDNSFPSFNNKIVAKTSHKGDVTDMQFSGSILFTSSSEGDFNAFKCIQSEREVEADLDYAIEPQIYYNYTLQTIITHRLHRFSESENASATGIAIRPNSESDPEIVSVGEDDGTIGVTNLNSSPMEGFRDQGMARENVVSHKYSYEYSDLAINSIDYHPLAKMLIGGGDGQNLFSMRLDR</sequence>
<name>A0ACA9L0X1_9GLOM</name>
<dbReference type="EMBL" id="CAJVPT010003939">
    <property type="protein sequence ID" value="CAG8502402.1"/>
    <property type="molecule type" value="Genomic_DNA"/>
</dbReference>
<proteinExistence type="predicted"/>
<evidence type="ECO:0000313" key="2">
    <source>
        <dbReference type="Proteomes" id="UP000789525"/>
    </source>
</evidence>
<comment type="caution">
    <text evidence="1">The sequence shown here is derived from an EMBL/GenBank/DDBJ whole genome shotgun (WGS) entry which is preliminary data.</text>
</comment>
<protein>
    <submittedName>
        <fullName evidence="1">2468_t:CDS:1</fullName>
    </submittedName>
</protein>
<gene>
    <name evidence="1" type="ORF">ACOLOM_LOCUS2858</name>
</gene>
<accession>A0ACA9L0X1</accession>
<reference evidence="1" key="1">
    <citation type="submission" date="2021-06" db="EMBL/GenBank/DDBJ databases">
        <authorList>
            <person name="Kallberg Y."/>
            <person name="Tangrot J."/>
            <person name="Rosling A."/>
        </authorList>
    </citation>
    <scope>NUCLEOTIDE SEQUENCE</scope>
    <source>
        <strain evidence="1">CL356</strain>
    </source>
</reference>
<organism evidence="1 2">
    <name type="scientific">Acaulospora colombiana</name>
    <dbReference type="NCBI Taxonomy" id="27376"/>
    <lineage>
        <taxon>Eukaryota</taxon>
        <taxon>Fungi</taxon>
        <taxon>Fungi incertae sedis</taxon>
        <taxon>Mucoromycota</taxon>
        <taxon>Glomeromycotina</taxon>
        <taxon>Glomeromycetes</taxon>
        <taxon>Diversisporales</taxon>
        <taxon>Acaulosporaceae</taxon>
        <taxon>Acaulospora</taxon>
    </lineage>
</organism>
<dbReference type="Proteomes" id="UP000789525">
    <property type="component" value="Unassembled WGS sequence"/>
</dbReference>
<evidence type="ECO:0000313" key="1">
    <source>
        <dbReference type="EMBL" id="CAG8502402.1"/>
    </source>
</evidence>